<feature type="compositionally biased region" description="Basic and acidic residues" evidence="1">
    <location>
        <begin position="15"/>
        <end position="25"/>
    </location>
</feature>
<comment type="caution">
    <text evidence="2">The sequence shown here is derived from an EMBL/GenBank/DDBJ whole genome shotgun (WGS) entry which is preliminary data.</text>
</comment>
<dbReference type="EMBL" id="WWCX01000001">
    <property type="protein sequence ID" value="MYM92504.1"/>
    <property type="molecule type" value="Genomic_DNA"/>
</dbReference>
<accession>A0A845GDZ1</accession>
<dbReference type="RefSeq" id="WP_161081769.1">
    <property type="nucleotide sequence ID" value="NZ_WWCX01000001.1"/>
</dbReference>
<evidence type="ECO:0000313" key="2">
    <source>
        <dbReference type="EMBL" id="MYM92504.1"/>
    </source>
</evidence>
<dbReference type="AlphaFoldDB" id="A0A845GDZ1"/>
<gene>
    <name evidence="2" type="ORF">GTP90_01360</name>
</gene>
<evidence type="ECO:0000313" key="3">
    <source>
        <dbReference type="Proteomes" id="UP000447355"/>
    </source>
</evidence>
<protein>
    <submittedName>
        <fullName evidence="2">Uncharacterized protein</fullName>
    </submittedName>
</protein>
<feature type="region of interest" description="Disordered" evidence="1">
    <location>
        <begin position="1"/>
        <end position="60"/>
    </location>
</feature>
<organism evidence="2 3">
    <name type="scientific">Duganella vulcania</name>
    <dbReference type="NCBI Taxonomy" id="2692166"/>
    <lineage>
        <taxon>Bacteria</taxon>
        <taxon>Pseudomonadati</taxon>
        <taxon>Pseudomonadota</taxon>
        <taxon>Betaproteobacteria</taxon>
        <taxon>Burkholderiales</taxon>
        <taxon>Oxalobacteraceae</taxon>
        <taxon>Telluria group</taxon>
        <taxon>Duganella</taxon>
    </lineage>
</organism>
<feature type="compositionally biased region" description="Polar residues" evidence="1">
    <location>
        <begin position="1"/>
        <end position="11"/>
    </location>
</feature>
<dbReference type="Proteomes" id="UP000447355">
    <property type="component" value="Unassembled WGS sequence"/>
</dbReference>
<proteinExistence type="predicted"/>
<evidence type="ECO:0000256" key="1">
    <source>
        <dbReference type="SAM" id="MobiDB-lite"/>
    </source>
</evidence>
<reference evidence="2" key="1">
    <citation type="submission" date="2019-12" db="EMBL/GenBank/DDBJ databases">
        <title>Novel species isolated from a subtropical stream in China.</title>
        <authorList>
            <person name="Lu H."/>
        </authorList>
    </citation>
    <scope>NUCLEOTIDE SEQUENCE [LARGE SCALE GENOMIC DNA]</scope>
    <source>
        <strain evidence="2">FT81W</strain>
    </source>
</reference>
<feature type="compositionally biased region" description="Low complexity" evidence="1">
    <location>
        <begin position="43"/>
        <end position="52"/>
    </location>
</feature>
<sequence length="60" mass="6426">MKPYTPASNIGRTIGGEDIHHRTADQPRQAAKASAKPAKHAARQQGQREAGAWSTTSSKD</sequence>
<name>A0A845GDZ1_9BURK</name>